<evidence type="ECO:0000313" key="2">
    <source>
        <dbReference type="EMBL" id="RJP74429.1"/>
    </source>
</evidence>
<feature type="chain" id="PRO_5019449094" description="Pilus formation protein N-terminal domain-containing protein" evidence="1">
    <location>
        <begin position="24"/>
        <end position="267"/>
    </location>
</feature>
<protein>
    <recommendedName>
        <fullName evidence="4">Pilus formation protein N-terminal domain-containing protein</fullName>
    </recommendedName>
</protein>
<accession>A0A419F7M9</accession>
<proteinExistence type="predicted"/>
<gene>
    <name evidence="2" type="ORF">C4532_02480</name>
</gene>
<evidence type="ECO:0008006" key="4">
    <source>
        <dbReference type="Google" id="ProtNLM"/>
    </source>
</evidence>
<sequence length="267" mass="29554">MKRVTFVFMLILPFLVGSQAVLAESAGKANAISVVKLSEGALPLDMSIAREVWASPQELLRVRLRIGFPINALLNQTIVYVNQQAQVNYILPINADWLEFGYTKLVVSDGARSLILPKDGVIIQIAATTSQLQELVAHAFQADPIHYHKIRTTQLPEGWSLVTEEYLPKGNISELERNLNGKIRTALVQEFIVRRLQIKVKCFHCDSDRTAEELADLLNHRHNPIVKTTAESSGSVVVSAESQDEELNSAALALANLKPNEVSRGSH</sequence>
<reference evidence="2 3" key="1">
    <citation type="journal article" date="2017" name="ISME J.">
        <title>Energy and carbon metabolisms in a deep terrestrial subsurface fluid microbial community.</title>
        <authorList>
            <person name="Momper L."/>
            <person name="Jungbluth S.P."/>
            <person name="Lee M.D."/>
            <person name="Amend J.P."/>
        </authorList>
    </citation>
    <scope>NUCLEOTIDE SEQUENCE [LARGE SCALE GENOMIC DNA]</scope>
    <source>
        <strain evidence="2">SURF_17</strain>
    </source>
</reference>
<dbReference type="AlphaFoldDB" id="A0A419F7M9"/>
<feature type="signal peptide" evidence="1">
    <location>
        <begin position="1"/>
        <end position="23"/>
    </location>
</feature>
<dbReference type="Proteomes" id="UP000285961">
    <property type="component" value="Unassembled WGS sequence"/>
</dbReference>
<organism evidence="2 3">
    <name type="scientific">Candidatus Abyssobacteria bacterium SURF_17</name>
    <dbReference type="NCBI Taxonomy" id="2093361"/>
    <lineage>
        <taxon>Bacteria</taxon>
        <taxon>Pseudomonadati</taxon>
        <taxon>Candidatus Hydrogenedentota</taxon>
        <taxon>Candidatus Abyssobacteria</taxon>
    </lineage>
</organism>
<evidence type="ECO:0000256" key="1">
    <source>
        <dbReference type="SAM" id="SignalP"/>
    </source>
</evidence>
<keyword evidence="1" id="KW-0732">Signal</keyword>
<name>A0A419F7M9_9BACT</name>
<dbReference type="EMBL" id="QZKI01000015">
    <property type="protein sequence ID" value="RJP74429.1"/>
    <property type="molecule type" value="Genomic_DNA"/>
</dbReference>
<evidence type="ECO:0000313" key="3">
    <source>
        <dbReference type="Proteomes" id="UP000285961"/>
    </source>
</evidence>
<comment type="caution">
    <text evidence="2">The sequence shown here is derived from an EMBL/GenBank/DDBJ whole genome shotgun (WGS) entry which is preliminary data.</text>
</comment>